<dbReference type="InterPro" id="IPR036397">
    <property type="entry name" value="RNaseH_sf"/>
</dbReference>
<dbReference type="SUPFAM" id="SSF46689">
    <property type="entry name" value="Homeodomain-like"/>
    <property type="match status" value="1"/>
</dbReference>
<dbReference type="Pfam" id="PF13565">
    <property type="entry name" value="HTH_32"/>
    <property type="match status" value="1"/>
</dbReference>
<dbReference type="Gene3D" id="3.30.420.10">
    <property type="entry name" value="Ribonuclease H-like superfamily/Ribonuclease H"/>
    <property type="match status" value="1"/>
</dbReference>
<dbReference type="AlphaFoldDB" id="A0A3S0RKP7"/>
<reference evidence="2 3" key="1">
    <citation type="submission" date="2018-12" db="EMBL/GenBank/DDBJ databases">
        <title>Dyella dinghuensis sp. nov. DHOA06 and Dyella choica sp. nov. 4M-K27, isolated from forest soil.</title>
        <authorList>
            <person name="Qiu L.-H."/>
            <person name="Gao Z.-H."/>
        </authorList>
    </citation>
    <scope>NUCLEOTIDE SEQUENCE [LARGE SCALE GENOMIC DNA]</scope>
    <source>
        <strain evidence="2 3">4M-K27</strain>
    </source>
</reference>
<dbReference type="OrthoDB" id="5941211at2"/>
<organism evidence="2 3">
    <name type="scientific">Dyella choica</name>
    <dbReference type="NCBI Taxonomy" id="1927959"/>
    <lineage>
        <taxon>Bacteria</taxon>
        <taxon>Pseudomonadati</taxon>
        <taxon>Pseudomonadota</taxon>
        <taxon>Gammaproteobacteria</taxon>
        <taxon>Lysobacterales</taxon>
        <taxon>Rhodanobacteraceae</taxon>
        <taxon>Dyella</taxon>
    </lineage>
</organism>
<proteinExistence type="predicted"/>
<dbReference type="InterPro" id="IPR012337">
    <property type="entry name" value="RNaseH-like_sf"/>
</dbReference>
<gene>
    <name evidence="2" type="ORF">EKH80_09705</name>
</gene>
<dbReference type="RefSeq" id="WP_126684552.1">
    <property type="nucleotide sequence ID" value="NZ_RYYV01000006.1"/>
</dbReference>
<evidence type="ECO:0000259" key="1">
    <source>
        <dbReference type="PROSITE" id="PS50994"/>
    </source>
</evidence>
<dbReference type="InterPro" id="IPR009057">
    <property type="entry name" value="Homeodomain-like_sf"/>
</dbReference>
<evidence type="ECO:0000313" key="3">
    <source>
        <dbReference type="Proteomes" id="UP000274358"/>
    </source>
</evidence>
<accession>A0A3S0RKP7</accession>
<dbReference type="Pfam" id="PF13683">
    <property type="entry name" value="rve_3"/>
    <property type="match status" value="1"/>
</dbReference>
<feature type="domain" description="Integrase catalytic" evidence="1">
    <location>
        <begin position="130"/>
        <end position="298"/>
    </location>
</feature>
<comment type="caution">
    <text evidence="2">The sequence shown here is derived from an EMBL/GenBank/DDBJ whole genome shotgun (WGS) entry which is preliminary data.</text>
</comment>
<dbReference type="GO" id="GO:0003676">
    <property type="term" value="F:nucleic acid binding"/>
    <property type="evidence" value="ECO:0007669"/>
    <property type="project" value="InterPro"/>
</dbReference>
<dbReference type="GO" id="GO:0015074">
    <property type="term" value="P:DNA integration"/>
    <property type="evidence" value="ECO:0007669"/>
    <property type="project" value="InterPro"/>
</dbReference>
<keyword evidence="3" id="KW-1185">Reference proteome</keyword>
<dbReference type="PANTHER" id="PTHR35004:SF6">
    <property type="entry name" value="TRANSPOSASE"/>
    <property type="match status" value="1"/>
</dbReference>
<dbReference type="NCBIfam" id="NF033577">
    <property type="entry name" value="transpos_IS481"/>
    <property type="match status" value="1"/>
</dbReference>
<dbReference type="PROSITE" id="PS50994">
    <property type="entry name" value="INTEGRASE"/>
    <property type="match status" value="1"/>
</dbReference>
<dbReference type="InterPro" id="IPR047656">
    <property type="entry name" value="IS481-like_transpos"/>
</dbReference>
<evidence type="ECO:0000313" key="2">
    <source>
        <dbReference type="EMBL" id="RUL75987.1"/>
    </source>
</evidence>
<dbReference type="InterPro" id="IPR001584">
    <property type="entry name" value="Integrase_cat-core"/>
</dbReference>
<sequence>MPWNTRSAMSLRNEFVALARQPGSNVSDLCRRYGISRKTGYKWLGRPAPLEDQSRRPHASPSRTQEAIETLLLTTRDQFPDWGARKLKRYLQDHGHATLPAVSTITTILQRHGRIQAQASIAATPWQRFEHPQPNALWQMDFKGHVPMTHGRCHPLTLLDDHSRFNVLLHACAGETLHDVQAPLIQCFRRYGLPWRISCDNGSPWGTMHREDRLTRLGVWLIQLGVSLTHARPDHPQTNGKDERFHRTLNRGLLQRRGLRDLVDAQQAFDTYRDLYNQHRPHQALQMNVPASRYRPSERPYPEHLPPIEYAPELAVRQVDVSGRIQFQGRRFHISHALRGLPVALEPDAQCDGQHVVYFCHHVVGRVDLTQPTTME</sequence>
<dbReference type="Proteomes" id="UP000274358">
    <property type="component" value="Unassembled WGS sequence"/>
</dbReference>
<dbReference type="EMBL" id="RYYV01000006">
    <property type="protein sequence ID" value="RUL75987.1"/>
    <property type="molecule type" value="Genomic_DNA"/>
</dbReference>
<dbReference type="PANTHER" id="PTHR35004">
    <property type="entry name" value="TRANSPOSASE RV3428C-RELATED"/>
    <property type="match status" value="1"/>
</dbReference>
<dbReference type="SUPFAM" id="SSF53098">
    <property type="entry name" value="Ribonuclease H-like"/>
    <property type="match status" value="1"/>
</dbReference>
<name>A0A3S0RKP7_9GAMM</name>
<protein>
    <submittedName>
        <fullName evidence="2">IS481 family transposase</fullName>
    </submittedName>
</protein>